<protein>
    <submittedName>
        <fullName evidence="2">Uncharacterized protein</fullName>
    </submittedName>
</protein>
<name>A0AAE0EUW5_9CHLO</name>
<sequence length="284" mass="32517">MDRFAEDTGCAAESCDLIIDDVIEKLLPDSEEHLEDNLTPALQGEEDEDVAIHCFLESLEIRKMQAKADETDAQRRPSSRYAFGEGASVVHTAMILQVALQRHLLLEEAKTWKAKAQTSSSEIRYLEGALEQARVQQQHWRGEAESLREAKQEALAQAEELWERTQRELTLTDAELKDAREEHQALIDDLARENVARKRLEEELDVLAHESNLQAKLLKEQLEVNTHLKAKVQVYREECKLVYARLAEQEDRALETCDATKRLESVEQELQIVSNLLYTERGAK</sequence>
<comment type="caution">
    <text evidence="2">The sequence shown here is derived from an EMBL/GenBank/DDBJ whole genome shotgun (WGS) entry which is preliminary data.</text>
</comment>
<reference evidence="2 3" key="1">
    <citation type="journal article" date="2015" name="Genome Biol. Evol.">
        <title>Comparative Genomics of a Bacterivorous Green Alga Reveals Evolutionary Causalities and Consequences of Phago-Mixotrophic Mode of Nutrition.</title>
        <authorList>
            <person name="Burns J.A."/>
            <person name="Paasch A."/>
            <person name="Narechania A."/>
            <person name="Kim E."/>
        </authorList>
    </citation>
    <scope>NUCLEOTIDE SEQUENCE [LARGE SCALE GENOMIC DNA]</scope>
    <source>
        <strain evidence="2 3">PLY_AMNH</strain>
    </source>
</reference>
<keyword evidence="1" id="KW-0175">Coiled coil</keyword>
<organism evidence="2 3">
    <name type="scientific">Cymbomonas tetramitiformis</name>
    <dbReference type="NCBI Taxonomy" id="36881"/>
    <lineage>
        <taxon>Eukaryota</taxon>
        <taxon>Viridiplantae</taxon>
        <taxon>Chlorophyta</taxon>
        <taxon>Pyramimonadophyceae</taxon>
        <taxon>Pyramimonadales</taxon>
        <taxon>Pyramimonadaceae</taxon>
        <taxon>Cymbomonas</taxon>
    </lineage>
</organism>
<keyword evidence="3" id="KW-1185">Reference proteome</keyword>
<feature type="coiled-coil region" evidence="1">
    <location>
        <begin position="130"/>
        <end position="210"/>
    </location>
</feature>
<proteinExistence type="predicted"/>
<evidence type="ECO:0000313" key="3">
    <source>
        <dbReference type="Proteomes" id="UP001190700"/>
    </source>
</evidence>
<gene>
    <name evidence="2" type="ORF">CYMTET_50298</name>
</gene>
<dbReference type="AlphaFoldDB" id="A0AAE0EUW5"/>
<dbReference type="EMBL" id="LGRX02033820">
    <property type="protein sequence ID" value="KAK3239800.1"/>
    <property type="molecule type" value="Genomic_DNA"/>
</dbReference>
<accession>A0AAE0EUW5</accession>
<dbReference type="Proteomes" id="UP001190700">
    <property type="component" value="Unassembled WGS sequence"/>
</dbReference>
<evidence type="ECO:0000256" key="1">
    <source>
        <dbReference type="SAM" id="Coils"/>
    </source>
</evidence>
<evidence type="ECO:0000313" key="2">
    <source>
        <dbReference type="EMBL" id="KAK3239800.1"/>
    </source>
</evidence>